<feature type="non-terminal residue" evidence="1">
    <location>
        <position position="1"/>
    </location>
</feature>
<accession>X1KRW5</accession>
<dbReference type="EMBL" id="BARU01037122">
    <property type="protein sequence ID" value="GAH84738.1"/>
    <property type="molecule type" value="Genomic_DNA"/>
</dbReference>
<proteinExistence type="predicted"/>
<evidence type="ECO:0000313" key="1">
    <source>
        <dbReference type="EMBL" id="GAH84738.1"/>
    </source>
</evidence>
<organism evidence="1">
    <name type="scientific">marine sediment metagenome</name>
    <dbReference type="NCBI Taxonomy" id="412755"/>
    <lineage>
        <taxon>unclassified sequences</taxon>
        <taxon>metagenomes</taxon>
        <taxon>ecological metagenomes</taxon>
    </lineage>
</organism>
<sequence>KCHSFSGKLKRKNASLAEAEQALTIIPEELFVTQVGKRSFFTTSERKPTIAVRSFYQPYFKQGATIVPRSLWFVEVKSHPVFGFDPSLPYVSTTERAQKEAKPAYKGLRLEGNIERDFLYATLLSTDIVPFGRLDFRLVVLPLLPSGKHSKILSASEARNRGFLNLAGWLEKAQSEWEERRGEKAERMDVQEWLDYRRKLSGQKRAQYKVLYPTSATYLCSCVVENKPISFDVEGQSIETQGFVVDYVTY</sequence>
<protein>
    <submittedName>
        <fullName evidence="1">Uncharacterized protein</fullName>
    </submittedName>
</protein>
<feature type="non-terminal residue" evidence="1">
    <location>
        <position position="250"/>
    </location>
</feature>
<name>X1KRW5_9ZZZZ</name>
<dbReference type="AlphaFoldDB" id="X1KRW5"/>
<gene>
    <name evidence="1" type="ORF">S03H2_57889</name>
</gene>
<comment type="caution">
    <text evidence="1">The sequence shown here is derived from an EMBL/GenBank/DDBJ whole genome shotgun (WGS) entry which is preliminary data.</text>
</comment>
<reference evidence="1" key="1">
    <citation type="journal article" date="2014" name="Front. Microbiol.">
        <title>High frequency of phylogenetically diverse reductive dehalogenase-homologous genes in deep subseafloor sedimentary metagenomes.</title>
        <authorList>
            <person name="Kawai M."/>
            <person name="Futagami T."/>
            <person name="Toyoda A."/>
            <person name="Takaki Y."/>
            <person name="Nishi S."/>
            <person name="Hori S."/>
            <person name="Arai W."/>
            <person name="Tsubouchi T."/>
            <person name="Morono Y."/>
            <person name="Uchiyama I."/>
            <person name="Ito T."/>
            <person name="Fujiyama A."/>
            <person name="Inagaki F."/>
            <person name="Takami H."/>
        </authorList>
    </citation>
    <scope>NUCLEOTIDE SEQUENCE</scope>
    <source>
        <strain evidence="1">Expedition CK06-06</strain>
    </source>
</reference>